<evidence type="ECO:0000313" key="2">
    <source>
        <dbReference type="Proteomes" id="UP001323617"/>
    </source>
</evidence>
<proteinExistence type="predicted"/>
<comment type="caution">
    <text evidence="1">The sequence shown here is derived from an EMBL/GenBank/DDBJ whole genome shotgun (WGS) entry which is preliminary data.</text>
</comment>
<evidence type="ECO:0008006" key="3">
    <source>
        <dbReference type="Google" id="ProtNLM"/>
    </source>
</evidence>
<name>A0ABR0IIG2_9PEZI</name>
<organism evidence="1 2">
    <name type="scientific">Podospora pseudoanserina</name>
    <dbReference type="NCBI Taxonomy" id="2609844"/>
    <lineage>
        <taxon>Eukaryota</taxon>
        <taxon>Fungi</taxon>
        <taxon>Dikarya</taxon>
        <taxon>Ascomycota</taxon>
        <taxon>Pezizomycotina</taxon>
        <taxon>Sordariomycetes</taxon>
        <taxon>Sordariomycetidae</taxon>
        <taxon>Sordariales</taxon>
        <taxon>Podosporaceae</taxon>
        <taxon>Podospora</taxon>
    </lineage>
</organism>
<keyword evidence="2" id="KW-1185">Reference proteome</keyword>
<dbReference type="RefSeq" id="XP_062803096.1">
    <property type="nucleotide sequence ID" value="XM_062944282.1"/>
</dbReference>
<accession>A0ABR0IIG2</accession>
<gene>
    <name evidence="1" type="ORF">QC764_205795</name>
</gene>
<protein>
    <recommendedName>
        <fullName evidence="3">C-type lectin domain-containing protein</fullName>
    </recommendedName>
</protein>
<dbReference type="EMBL" id="JAFFHC010000002">
    <property type="protein sequence ID" value="KAK4679626.1"/>
    <property type="molecule type" value="Genomic_DNA"/>
</dbReference>
<reference evidence="1 2" key="1">
    <citation type="journal article" date="2023" name="bioRxiv">
        <title>High-quality genome assemblies of four members of thePodospora anserinaspecies complex.</title>
        <authorList>
            <person name="Ament-Velasquez S.L."/>
            <person name="Vogan A.A."/>
            <person name="Wallerman O."/>
            <person name="Hartmann F."/>
            <person name="Gautier V."/>
            <person name="Silar P."/>
            <person name="Giraud T."/>
            <person name="Johannesson H."/>
        </authorList>
    </citation>
    <scope>NUCLEOTIDE SEQUENCE [LARGE SCALE GENOMIC DNA]</scope>
    <source>
        <strain evidence="1 2">CBS 124.78</strain>
    </source>
</reference>
<evidence type="ECO:0000313" key="1">
    <source>
        <dbReference type="EMBL" id="KAK4679626.1"/>
    </source>
</evidence>
<dbReference type="GeneID" id="87965147"/>
<sequence>MRRDDDAVGRDIWCIYTETNSDDDDCPDDKPKCPEPDCEGNYLGLCTKEPIINCPCDMCLKVEDVFCEDDHDFYFDLDTIAQLANASCPLKSPGARRTGPDAPDNNYYTPGSVESAIEYFGNKYANKDDEVRISDLFLVATPQDDYPEHRVPTWISARNWTDHPDRHECDKTNLMANHTLQASECNLALKQANFACSGQGKPRLFE</sequence>
<dbReference type="Proteomes" id="UP001323617">
    <property type="component" value="Unassembled WGS sequence"/>
</dbReference>